<feature type="region of interest" description="Disordered" evidence="1">
    <location>
        <begin position="215"/>
        <end position="284"/>
    </location>
</feature>
<feature type="compositionally biased region" description="Basic and acidic residues" evidence="1">
    <location>
        <begin position="269"/>
        <end position="284"/>
    </location>
</feature>
<dbReference type="EMBL" id="CP050692">
    <property type="protein sequence ID" value="QIT44788.1"/>
    <property type="molecule type" value="Genomic_DNA"/>
</dbReference>
<feature type="region of interest" description="Disordered" evidence="1">
    <location>
        <begin position="110"/>
        <end position="188"/>
    </location>
</feature>
<accession>A0AAE6Y879</accession>
<feature type="compositionally biased region" description="Low complexity" evidence="1">
    <location>
        <begin position="155"/>
        <end position="173"/>
    </location>
</feature>
<name>A0AAE6Y879_STRAT</name>
<protein>
    <submittedName>
        <fullName evidence="2">Uncharacterized protein</fullName>
    </submittedName>
</protein>
<reference evidence="2 3" key="1">
    <citation type="submission" date="2020-03" db="EMBL/GenBank/DDBJ databases">
        <title>Is there a link between lipid content and antibiotic production in Streptomyces?</title>
        <authorList>
            <person name="David M."/>
            <person name="Lejeune C."/>
            <person name="Abreu S."/>
            <person name="Thibessard A."/>
            <person name="Leblond P."/>
            <person name="Chaminade P."/>
            <person name="Virolle M.-J."/>
        </authorList>
    </citation>
    <scope>NUCLEOTIDE SEQUENCE [LARGE SCALE GENOMIC DNA]</scope>
    <source>
        <strain evidence="2 3">DSM 41481</strain>
    </source>
</reference>
<dbReference type="RefSeq" id="WP_143648372.1">
    <property type="nucleotide sequence ID" value="NZ_CM007717.1"/>
</dbReference>
<dbReference type="Proteomes" id="UP000502504">
    <property type="component" value="Chromosome"/>
</dbReference>
<feature type="compositionally biased region" description="Polar residues" evidence="1">
    <location>
        <begin position="110"/>
        <end position="144"/>
    </location>
</feature>
<gene>
    <name evidence="2" type="ORF">HCX60_15500</name>
</gene>
<evidence type="ECO:0000313" key="2">
    <source>
        <dbReference type="EMBL" id="QIT44788.1"/>
    </source>
</evidence>
<sequence length="341" mass="36669">MTDRLDKPANTAGANKFDLINTITISDLRPEDKVLLIELVMRWNKETGQLNPSVERLAKARGIKHAKNFKGADAYLPGLVTKQKVGRKNHYVLNVPGIINLAEGEVNTSHYTSAPNTPATEGVSTNTPAPADNTPSTAGVNNPSPAGVYTPSMEGSNNSRDSSVDSSSNNGGVTHVQKDNQGSPLVETKSPLVIPGEVVIEEIGISPLVDVVDAPASPAPGETKKSRASFIPKSRRKDVAHVPASLDASVSANGAQPEASEPEASSKPSESDWKPLRRVEESDDDYNHRVLKVMLARDQARKDREKIEQAQKVMRKTHDHTPNTSAGIARLANYARARENG</sequence>
<evidence type="ECO:0000256" key="1">
    <source>
        <dbReference type="SAM" id="MobiDB-lite"/>
    </source>
</evidence>
<evidence type="ECO:0000313" key="3">
    <source>
        <dbReference type="Proteomes" id="UP000502504"/>
    </source>
</evidence>
<organism evidence="2 3">
    <name type="scientific">Streptomyces antibioticus</name>
    <dbReference type="NCBI Taxonomy" id="1890"/>
    <lineage>
        <taxon>Bacteria</taxon>
        <taxon>Bacillati</taxon>
        <taxon>Actinomycetota</taxon>
        <taxon>Actinomycetes</taxon>
        <taxon>Kitasatosporales</taxon>
        <taxon>Streptomycetaceae</taxon>
        <taxon>Streptomyces</taxon>
    </lineage>
</organism>
<feature type="compositionally biased region" description="Low complexity" evidence="1">
    <location>
        <begin position="255"/>
        <end position="268"/>
    </location>
</feature>
<proteinExistence type="predicted"/>
<dbReference type="AlphaFoldDB" id="A0AAE6Y879"/>